<name>A0A8J2PIN0_9HEXA</name>
<evidence type="ECO:0000313" key="6">
    <source>
        <dbReference type="Proteomes" id="UP000708208"/>
    </source>
</evidence>
<reference evidence="5" key="1">
    <citation type="submission" date="2021-06" db="EMBL/GenBank/DDBJ databases">
        <authorList>
            <person name="Hodson N. C."/>
            <person name="Mongue J. A."/>
            <person name="Jaron S. K."/>
        </authorList>
    </citation>
    <scope>NUCLEOTIDE SEQUENCE</scope>
</reference>
<dbReference type="GO" id="GO:0005506">
    <property type="term" value="F:iron ion binding"/>
    <property type="evidence" value="ECO:0007669"/>
    <property type="project" value="InterPro"/>
</dbReference>
<keyword evidence="6" id="KW-1185">Reference proteome</keyword>
<dbReference type="OrthoDB" id="1055148at2759"/>
<feature type="transmembrane region" description="Helical" evidence="4">
    <location>
        <begin position="6"/>
        <end position="27"/>
    </location>
</feature>
<dbReference type="GO" id="GO:0005737">
    <property type="term" value="C:cytoplasm"/>
    <property type="evidence" value="ECO:0007669"/>
    <property type="project" value="TreeGrafter"/>
</dbReference>
<evidence type="ECO:0000256" key="1">
    <source>
        <dbReference type="ARBA" id="ARBA00010617"/>
    </source>
</evidence>
<dbReference type="InterPro" id="IPR050182">
    <property type="entry name" value="Cytochrome_P450_fam2"/>
</dbReference>
<evidence type="ECO:0000313" key="5">
    <source>
        <dbReference type="EMBL" id="CAG7831793.1"/>
    </source>
</evidence>
<dbReference type="AlphaFoldDB" id="A0A8J2PIN0"/>
<evidence type="ECO:0008006" key="7">
    <source>
        <dbReference type="Google" id="ProtNLM"/>
    </source>
</evidence>
<gene>
    <name evidence="5" type="ORF">AFUS01_LOCUS41518</name>
</gene>
<comment type="caution">
    <text evidence="5">The sequence shown here is derived from an EMBL/GenBank/DDBJ whole genome shotgun (WGS) entry which is preliminary data.</text>
</comment>
<feature type="non-terminal residue" evidence="5">
    <location>
        <position position="1"/>
    </location>
</feature>
<dbReference type="InterPro" id="IPR001128">
    <property type="entry name" value="Cyt_P450"/>
</dbReference>
<dbReference type="GO" id="GO:0016712">
    <property type="term" value="F:oxidoreductase activity, acting on paired donors, with incorporation or reduction of molecular oxygen, reduced flavin or flavoprotein as one donor, and incorporation of one atom of oxygen"/>
    <property type="evidence" value="ECO:0007669"/>
    <property type="project" value="TreeGrafter"/>
</dbReference>
<organism evidence="5 6">
    <name type="scientific">Allacma fusca</name>
    <dbReference type="NCBI Taxonomy" id="39272"/>
    <lineage>
        <taxon>Eukaryota</taxon>
        <taxon>Metazoa</taxon>
        <taxon>Ecdysozoa</taxon>
        <taxon>Arthropoda</taxon>
        <taxon>Hexapoda</taxon>
        <taxon>Collembola</taxon>
        <taxon>Symphypleona</taxon>
        <taxon>Sminthuridae</taxon>
        <taxon>Allacma</taxon>
    </lineage>
</organism>
<dbReference type="EMBL" id="CAJVCH010562094">
    <property type="protein sequence ID" value="CAG7831793.1"/>
    <property type="molecule type" value="Genomic_DNA"/>
</dbReference>
<sequence length="295" mass="33620">MFYPATFNSVLALITINLVTGFHMFVLKEPSTCKKKLGKTPKGPFPLPLLGNALSFGKAPYLAVKKWADQYGKIFQMYIGNDRHIVLSDLELIKKAFQHPSFQGRPRMEIIEFDGASHGIILTTAQEWQDQRRFTLRHLRDFGYGKNYMEGLIQEEVDELLDWLKSQGRIPVCLNIKFTLAVVNSLWRIITGKRFNQRDPKLLRIFENMFLASHPNSSFHGSMGEKSLSAVALDLFQAGSFTTSTTLAWAVLFLILHLDVQEKFQKEIDDVVGPSRRPSMADKPKMVYTEALTCE</sequence>
<dbReference type="GO" id="GO:0006805">
    <property type="term" value="P:xenobiotic metabolic process"/>
    <property type="evidence" value="ECO:0007669"/>
    <property type="project" value="TreeGrafter"/>
</dbReference>
<keyword evidence="4" id="KW-0472">Membrane</keyword>
<keyword evidence="4" id="KW-0812">Transmembrane</keyword>
<dbReference type="PANTHER" id="PTHR24300">
    <property type="entry name" value="CYTOCHROME P450 508A4-RELATED"/>
    <property type="match status" value="1"/>
</dbReference>
<keyword evidence="3" id="KW-0408">Iron</keyword>
<evidence type="ECO:0000256" key="3">
    <source>
        <dbReference type="ARBA" id="ARBA00023004"/>
    </source>
</evidence>
<dbReference type="Proteomes" id="UP000708208">
    <property type="component" value="Unassembled WGS sequence"/>
</dbReference>
<dbReference type="GO" id="GO:0006082">
    <property type="term" value="P:organic acid metabolic process"/>
    <property type="evidence" value="ECO:0007669"/>
    <property type="project" value="TreeGrafter"/>
</dbReference>
<protein>
    <recommendedName>
        <fullName evidence="7">Cytochrome P450</fullName>
    </recommendedName>
</protein>
<dbReference type="GO" id="GO:0008395">
    <property type="term" value="F:steroid hydroxylase activity"/>
    <property type="evidence" value="ECO:0007669"/>
    <property type="project" value="TreeGrafter"/>
</dbReference>
<evidence type="ECO:0000256" key="4">
    <source>
        <dbReference type="SAM" id="Phobius"/>
    </source>
</evidence>
<comment type="similarity">
    <text evidence="1">Belongs to the cytochrome P450 family.</text>
</comment>
<dbReference type="PANTHER" id="PTHR24300:SF403">
    <property type="entry name" value="CYTOCHROME P450 306A1"/>
    <property type="match status" value="1"/>
</dbReference>
<accession>A0A8J2PIN0</accession>
<keyword evidence="2" id="KW-0479">Metal-binding</keyword>
<dbReference type="Pfam" id="PF00067">
    <property type="entry name" value="p450"/>
    <property type="match status" value="2"/>
</dbReference>
<dbReference type="GO" id="GO:0020037">
    <property type="term" value="F:heme binding"/>
    <property type="evidence" value="ECO:0007669"/>
    <property type="project" value="InterPro"/>
</dbReference>
<proteinExistence type="inferred from homology"/>
<keyword evidence="4" id="KW-1133">Transmembrane helix</keyword>
<evidence type="ECO:0000256" key="2">
    <source>
        <dbReference type="ARBA" id="ARBA00022723"/>
    </source>
</evidence>